<keyword evidence="2" id="KW-1185">Reference proteome</keyword>
<dbReference type="Proteomes" id="UP001497516">
    <property type="component" value="Chromosome 6"/>
</dbReference>
<reference evidence="1 2" key="1">
    <citation type="submission" date="2024-04" db="EMBL/GenBank/DDBJ databases">
        <authorList>
            <person name="Fracassetti M."/>
        </authorList>
    </citation>
    <scope>NUCLEOTIDE SEQUENCE [LARGE SCALE GENOMIC DNA]</scope>
</reference>
<proteinExistence type="predicted"/>
<gene>
    <name evidence="1" type="ORF">LTRI10_LOCUS35630</name>
</gene>
<dbReference type="AlphaFoldDB" id="A0AAV2FAC7"/>
<evidence type="ECO:0000313" key="2">
    <source>
        <dbReference type="Proteomes" id="UP001497516"/>
    </source>
</evidence>
<accession>A0AAV2FAC7</accession>
<sequence>MLKPHILNSLLSTRAGYIPIVVEKKDYKSFVNINERWRESLMILIAKATGMSRSRQRSTAGSLVSYKACKMYRRRRDVSKIGL</sequence>
<name>A0AAV2FAC7_9ROSI</name>
<organism evidence="1 2">
    <name type="scientific">Linum trigynum</name>
    <dbReference type="NCBI Taxonomy" id="586398"/>
    <lineage>
        <taxon>Eukaryota</taxon>
        <taxon>Viridiplantae</taxon>
        <taxon>Streptophyta</taxon>
        <taxon>Embryophyta</taxon>
        <taxon>Tracheophyta</taxon>
        <taxon>Spermatophyta</taxon>
        <taxon>Magnoliopsida</taxon>
        <taxon>eudicotyledons</taxon>
        <taxon>Gunneridae</taxon>
        <taxon>Pentapetalae</taxon>
        <taxon>rosids</taxon>
        <taxon>fabids</taxon>
        <taxon>Malpighiales</taxon>
        <taxon>Linaceae</taxon>
        <taxon>Linum</taxon>
    </lineage>
</organism>
<dbReference type="EMBL" id="OZ034819">
    <property type="protein sequence ID" value="CAL1395178.1"/>
    <property type="molecule type" value="Genomic_DNA"/>
</dbReference>
<evidence type="ECO:0000313" key="1">
    <source>
        <dbReference type="EMBL" id="CAL1395178.1"/>
    </source>
</evidence>
<protein>
    <submittedName>
        <fullName evidence="1">Uncharacterized protein</fullName>
    </submittedName>
</protein>